<dbReference type="AlphaFoldDB" id="A0A7Y9RU81"/>
<name>A0A7Y9RU81_9ACTN</name>
<sequence>MSTQDPQQTDGATGRVSDSGEQAEPSSTTEGAAAEGQYDPAQGSPAGGAHPVGEAYPAEATRFDDPQHRRPDEVPEGVADDVLLEDE</sequence>
<reference evidence="2 3" key="1">
    <citation type="submission" date="2020-07" db="EMBL/GenBank/DDBJ databases">
        <title>Sequencing the genomes of 1000 actinobacteria strains.</title>
        <authorList>
            <person name="Klenk H.-P."/>
        </authorList>
    </citation>
    <scope>NUCLEOTIDE SEQUENCE [LARGE SCALE GENOMIC DNA]</scope>
    <source>
        <strain evidence="2 3">DSM 24552</strain>
    </source>
</reference>
<gene>
    <name evidence="2" type="ORF">BJ989_000987</name>
</gene>
<proteinExistence type="predicted"/>
<feature type="compositionally biased region" description="Basic and acidic residues" evidence="1">
    <location>
        <begin position="61"/>
        <end position="73"/>
    </location>
</feature>
<evidence type="ECO:0000313" key="3">
    <source>
        <dbReference type="Proteomes" id="UP000544110"/>
    </source>
</evidence>
<feature type="region of interest" description="Disordered" evidence="1">
    <location>
        <begin position="1"/>
        <end position="87"/>
    </location>
</feature>
<evidence type="ECO:0000313" key="2">
    <source>
        <dbReference type="EMBL" id="NYG54683.1"/>
    </source>
</evidence>
<dbReference type="Proteomes" id="UP000544110">
    <property type="component" value="Unassembled WGS sequence"/>
</dbReference>
<dbReference type="EMBL" id="JACCAC010000001">
    <property type="protein sequence ID" value="NYG54683.1"/>
    <property type="molecule type" value="Genomic_DNA"/>
</dbReference>
<protein>
    <submittedName>
        <fullName evidence="2">Uncharacterized protein</fullName>
    </submittedName>
</protein>
<feature type="compositionally biased region" description="Acidic residues" evidence="1">
    <location>
        <begin position="74"/>
        <end position="87"/>
    </location>
</feature>
<keyword evidence="3" id="KW-1185">Reference proteome</keyword>
<dbReference type="RefSeq" id="WP_179517255.1">
    <property type="nucleotide sequence ID" value="NZ_JACCAC010000001.1"/>
</dbReference>
<comment type="caution">
    <text evidence="2">The sequence shown here is derived from an EMBL/GenBank/DDBJ whole genome shotgun (WGS) entry which is preliminary data.</text>
</comment>
<evidence type="ECO:0000256" key="1">
    <source>
        <dbReference type="SAM" id="MobiDB-lite"/>
    </source>
</evidence>
<organism evidence="2 3">
    <name type="scientific">Nocardioides perillae</name>
    <dbReference type="NCBI Taxonomy" id="1119534"/>
    <lineage>
        <taxon>Bacteria</taxon>
        <taxon>Bacillati</taxon>
        <taxon>Actinomycetota</taxon>
        <taxon>Actinomycetes</taxon>
        <taxon>Propionibacteriales</taxon>
        <taxon>Nocardioidaceae</taxon>
        <taxon>Nocardioides</taxon>
    </lineage>
</organism>
<accession>A0A7Y9RU81</accession>
<feature type="compositionally biased region" description="Polar residues" evidence="1">
    <location>
        <begin position="1"/>
        <end position="11"/>
    </location>
</feature>